<feature type="signal peptide" evidence="1">
    <location>
        <begin position="1"/>
        <end position="17"/>
    </location>
</feature>
<evidence type="ECO:0000313" key="2">
    <source>
        <dbReference type="EMBL" id="MBY31579.1"/>
    </source>
</evidence>
<reference evidence="2" key="1">
    <citation type="submission" date="2018-04" db="EMBL/GenBank/DDBJ databases">
        <title>Transcriptome of Schizaphis graminum biotype I.</title>
        <authorList>
            <person name="Scully E.D."/>
            <person name="Geib S.M."/>
            <person name="Palmer N.A."/>
            <person name="Koch K."/>
            <person name="Bradshaw J."/>
            <person name="Heng-Moss T."/>
            <person name="Sarath G."/>
        </authorList>
    </citation>
    <scope>NUCLEOTIDE SEQUENCE</scope>
</reference>
<evidence type="ECO:0000256" key="1">
    <source>
        <dbReference type="SAM" id="SignalP"/>
    </source>
</evidence>
<dbReference type="EMBL" id="GGMR01018960">
    <property type="protein sequence ID" value="MBY31579.1"/>
    <property type="molecule type" value="Transcribed_RNA"/>
</dbReference>
<keyword evidence="1" id="KW-0732">Signal</keyword>
<name>A0A2S2PQ48_SCHGA</name>
<dbReference type="AlphaFoldDB" id="A0A2S2PQ48"/>
<feature type="chain" id="PRO_5015565388" description="MD-2-related lipid-recognition domain-containing protein" evidence="1">
    <location>
        <begin position="18"/>
        <end position="150"/>
    </location>
</feature>
<gene>
    <name evidence="2" type="ORF">g.71412</name>
</gene>
<protein>
    <recommendedName>
        <fullName evidence="3">MD-2-related lipid-recognition domain-containing protein</fullName>
    </recommendedName>
</protein>
<evidence type="ECO:0008006" key="3">
    <source>
        <dbReference type="Google" id="ProtNLM"/>
    </source>
</evidence>
<proteinExistence type="predicted"/>
<accession>A0A2S2PQ48</accession>
<organism evidence="2">
    <name type="scientific">Schizaphis graminum</name>
    <name type="common">Green bug aphid</name>
    <dbReference type="NCBI Taxonomy" id="13262"/>
    <lineage>
        <taxon>Eukaryota</taxon>
        <taxon>Metazoa</taxon>
        <taxon>Ecdysozoa</taxon>
        <taxon>Arthropoda</taxon>
        <taxon>Hexapoda</taxon>
        <taxon>Insecta</taxon>
        <taxon>Pterygota</taxon>
        <taxon>Neoptera</taxon>
        <taxon>Paraneoptera</taxon>
        <taxon>Hemiptera</taxon>
        <taxon>Sternorrhyncha</taxon>
        <taxon>Aphidomorpha</taxon>
        <taxon>Aphidoidea</taxon>
        <taxon>Aphididae</taxon>
        <taxon>Aphidini</taxon>
        <taxon>Schizaphis</taxon>
    </lineage>
</organism>
<sequence length="150" mass="16673">MKCLLINLIVFVTFVNSDIGKRLSLPQLPFGIYRLNFLGVTRCDSSIPTNNKLKYELYLSKKSANTTEIKGVVTNSVPLDDSLDLEFKLAVKDSIGGWKENAFIYKTPKACSSLKKILGPAWNPVLDSAGAYNATCPIAVTFYNIRYINN</sequence>